<evidence type="ECO:0000313" key="2">
    <source>
        <dbReference type="EMBL" id="AGH96216.1"/>
    </source>
</evidence>
<name>M4VDU9_9BACT</name>
<accession>M4VDU9</accession>
<feature type="chain" id="PRO_5004060243" description="Lipoprotein" evidence="1">
    <location>
        <begin position="21"/>
        <end position="181"/>
    </location>
</feature>
<dbReference type="HOGENOM" id="CLU_1486284_0_0_7"/>
<dbReference type="eggNOG" id="ENOG5030A4I">
    <property type="taxonomic scope" value="Bacteria"/>
</dbReference>
<protein>
    <recommendedName>
        <fullName evidence="4">Lipoprotein</fullName>
    </recommendedName>
</protein>
<evidence type="ECO:0000256" key="1">
    <source>
        <dbReference type="SAM" id="SignalP"/>
    </source>
</evidence>
<proteinExistence type="predicted"/>
<gene>
    <name evidence="2" type="ORF">A11Q_2000</name>
</gene>
<evidence type="ECO:0008006" key="4">
    <source>
        <dbReference type="Google" id="ProtNLM"/>
    </source>
</evidence>
<dbReference type="RefSeq" id="WP_015470706.1">
    <property type="nucleotide sequence ID" value="NC_020813.1"/>
</dbReference>
<feature type="signal peptide" evidence="1">
    <location>
        <begin position="1"/>
        <end position="20"/>
    </location>
</feature>
<dbReference type="KEGG" id="bex:A11Q_2000"/>
<dbReference type="STRING" id="1184267.A11Q_2000"/>
<keyword evidence="1" id="KW-0732">Signal</keyword>
<dbReference type="EMBL" id="CP003537">
    <property type="protein sequence ID" value="AGH96216.1"/>
    <property type="molecule type" value="Genomic_DNA"/>
</dbReference>
<sequence length="181" mass="20116">MKTVLFVYFALMIISFSGCQKGSGQASVAGMNACINNPSSCNTSAYNQNQGYVPYNYNNSYNYGYNYNYNQPFNYINNTAYLCNCPNGTMPTYNSYSGLGCVRSASTQAAYGYFYYYMGWNTNQWYTTPYLSTYSYNQSTCYNGVVQSCLVNSTNNMCPAGYTCRATSAGNTLGLCTAAYR</sequence>
<dbReference type="OrthoDB" id="5293513at2"/>
<evidence type="ECO:0000313" key="3">
    <source>
        <dbReference type="Proteomes" id="UP000012040"/>
    </source>
</evidence>
<dbReference type="PATRIC" id="fig|1184267.3.peg.2025"/>
<reference evidence="2" key="1">
    <citation type="journal article" date="2013" name="ISME J.">
        <title>By their genes ye shall know them: genomic signatures of predatory bacteria.</title>
        <authorList>
            <person name="Pasternak Z."/>
            <person name="Pietrokovski S."/>
            <person name="Rotem O."/>
            <person name="Gophna U."/>
            <person name="Lurie-Weinberger M.N."/>
            <person name="Jurkevitch E."/>
        </authorList>
    </citation>
    <scope>NUCLEOTIDE SEQUENCE [LARGE SCALE GENOMIC DNA]</scope>
    <source>
        <strain evidence="2">JSS</strain>
    </source>
</reference>
<dbReference type="PROSITE" id="PS51257">
    <property type="entry name" value="PROKAR_LIPOPROTEIN"/>
    <property type="match status" value="1"/>
</dbReference>
<organism evidence="2 3">
    <name type="scientific">Pseudobdellovibrio exovorus JSS</name>
    <dbReference type="NCBI Taxonomy" id="1184267"/>
    <lineage>
        <taxon>Bacteria</taxon>
        <taxon>Pseudomonadati</taxon>
        <taxon>Bdellovibrionota</taxon>
        <taxon>Bdellovibrionia</taxon>
        <taxon>Bdellovibrionales</taxon>
        <taxon>Pseudobdellovibrionaceae</taxon>
        <taxon>Pseudobdellovibrio</taxon>
    </lineage>
</organism>
<dbReference type="Proteomes" id="UP000012040">
    <property type="component" value="Chromosome"/>
</dbReference>
<keyword evidence="3" id="KW-1185">Reference proteome</keyword>
<dbReference type="AlphaFoldDB" id="M4VDU9"/>